<dbReference type="PROSITE" id="PS51450">
    <property type="entry name" value="LRR"/>
    <property type="match status" value="1"/>
</dbReference>
<keyword evidence="18 22" id="KW-0472">Membrane</keyword>
<proteinExistence type="inferred from homology"/>
<keyword evidence="25" id="KW-0675">Receptor</keyword>
<dbReference type="Pfam" id="PF00069">
    <property type="entry name" value="Pkinase"/>
    <property type="match status" value="1"/>
</dbReference>
<keyword evidence="17 22" id="KW-1133">Transmembrane helix</keyword>
<evidence type="ECO:0000256" key="4">
    <source>
        <dbReference type="ARBA" id="ARBA00012513"/>
    </source>
</evidence>
<evidence type="ECO:0000256" key="13">
    <source>
        <dbReference type="ARBA" id="ARBA00022741"/>
    </source>
</evidence>
<evidence type="ECO:0000256" key="3">
    <source>
        <dbReference type="ARBA" id="ARBA00009592"/>
    </source>
</evidence>
<dbReference type="EMBL" id="CACSLK010034050">
    <property type="protein sequence ID" value="CAA0841161.1"/>
    <property type="molecule type" value="Genomic_DNA"/>
</dbReference>
<keyword evidence="15" id="KW-0221">Differentiation</keyword>
<organism evidence="25 26">
    <name type="scientific">Striga hermonthica</name>
    <name type="common">Purple witchweed</name>
    <name type="synonym">Buchnera hermonthica</name>
    <dbReference type="NCBI Taxonomy" id="68872"/>
    <lineage>
        <taxon>Eukaryota</taxon>
        <taxon>Viridiplantae</taxon>
        <taxon>Streptophyta</taxon>
        <taxon>Embryophyta</taxon>
        <taxon>Tracheophyta</taxon>
        <taxon>Spermatophyta</taxon>
        <taxon>Magnoliopsida</taxon>
        <taxon>eudicotyledons</taxon>
        <taxon>Gunneridae</taxon>
        <taxon>Pentapetalae</taxon>
        <taxon>asterids</taxon>
        <taxon>lamiids</taxon>
        <taxon>Lamiales</taxon>
        <taxon>Orobanchaceae</taxon>
        <taxon>Buchnereae</taxon>
        <taxon>Striga</taxon>
    </lineage>
</organism>
<keyword evidence="19" id="KW-0325">Glycoprotein</keyword>
<dbReference type="Proteomes" id="UP001153555">
    <property type="component" value="Unassembled WGS sequence"/>
</dbReference>
<keyword evidence="26" id="KW-1185">Reference proteome</keyword>
<dbReference type="SMART" id="SM00369">
    <property type="entry name" value="LRR_TYP"/>
    <property type="match status" value="5"/>
</dbReference>
<keyword evidence="9" id="KW-0808">Transferase</keyword>
<dbReference type="GO" id="GO:0006952">
    <property type="term" value="P:defense response"/>
    <property type="evidence" value="ECO:0007669"/>
    <property type="project" value="UniProtKB-ARBA"/>
</dbReference>
<dbReference type="GO" id="GO:0005524">
    <property type="term" value="F:ATP binding"/>
    <property type="evidence" value="ECO:0007669"/>
    <property type="project" value="UniProtKB-KW"/>
</dbReference>
<evidence type="ECO:0000256" key="16">
    <source>
        <dbReference type="ARBA" id="ARBA00022840"/>
    </source>
</evidence>
<dbReference type="Pfam" id="PF13855">
    <property type="entry name" value="LRR_8"/>
    <property type="match status" value="1"/>
</dbReference>
<keyword evidence="14 25" id="KW-0418">Kinase</keyword>
<dbReference type="InterPro" id="IPR055414">
    <property type="entry name" value="LRR_R13L4/SHOC2-like"/>
</dbReference>
<dbReference type="SUPFAM" id="SSF56112">
    <property type="entry name" value="Protein kinase-like (PK-like)"/>
    <property type="match status" value="1"/>
</dbReference>
<evidence type="ECO:0000256" key="14">
    <source>
        <dbReference type="ARBA" id="ARBA00022777"/>
    </source>
</evidence>
<dbReference type="FunFam" id="3.80.10.10:FF:001678">
    <property type="entry name" value="Calmodulin-binding receptor kinase CaMRLK"/>
    <property type="match status" value="1"/>
</dbReference>
<dbReference type="AlphaFoldDB" id="A0A9N7NYG8"/>
<dbReference type="SUPFAM" id="SSF52058">
    <property type="entry name" value="L domain-like"/>
    <property type="match status" value="2"/>
</dbReference>
<dbReference type="GO" id="GO:0051707">
    <property type="term" value="P:response to other organism"/>
    <property type="evidence" value="ECO:0007669"/>
    <property type="project" value="UniProtKB-ARBA"/>
</dbReference>
<evidence type="ECO:0000259" key="24">
    <source>
        <dbReference type="PROSITE" id="PS50011"/>
    </source>
</evidence>
<dbReference type="Gene3D" id="3.30.200.20">
    <property type="entry name" value="Phosphorylase Kinase, domain 1"/>
    <property type="match status" value="1"/>
</dbReference>
<dbReference type="PROSITE" id="PS00108">
    <property type="entry name" value="PROTEIN_KINASE_ST"/>
    <property type="match status" value="1"/>
</dbReference>
<keyword evidence="7" id="KW-0341">Growth regulation</keyword>
<evidence type="ECO:0000256" key="10">
    <source>
        <dbReference type="ARBA" id="ARBA00022692"/>
    </source>
</evidence>
<dbReference type="PROSITE" id="PS50011">
    <property type="entry name" value="PROTEIN_KINASE_DOM"/>
    <property type="match status" value="1"/>
</dbReference>
<dbReference type="FunFam" id="3.80.10.10:FF:000041">
    <property type="entry name" value="LRR receptor-like serine/threonine-protein kinase ERECTA"/>
    <property type="match status" value="1"/>
</dbReference>
<dbReference type="InterPro" id="IPR011009">
    <property type="entry name" value="Kinase-like_dom_sf"/>
</dbReference>
<keyword evidence="16" id="KW-0067">ATP-binding</keyword>
<feature type="transmembrane region" description="Helical" evidence="22">
    <location>
        <begin position="519"/>
        <end position="539"/>
    </location>
</feature>
<dbReference type="InterPro" id="IPR013210">
    <property type="entry name" value="LRR_N_plant-typ"/>
</dbReference>
<evidence type="ECO:0000256" key="15">
    <source>
        <dbReference type="ARBA" id="ARBA00022782"/>
    </source>
</evidence>
<evidence type="ECO:0000256" key="12">
    <source>
        <dbReference type="ARBA" id="ARBA00022737"/>
    </source>
</evidence>
<dbReference type="PANTHER" id="PTHR48056">
    <property type="entry name" value="LRR RECEPTOR-LIKE SERINE/THREONINE-PROTEIN KINASE-RELATED"/>
    <property type="match status" value="1"/>
</dbReference>
<keyword evidence="10 22" id="KW-0812">Transmembrane</keyword>
<dbReference type="FunFam" id="3.30.200.20:FF:000292">
    <property type="entry name" value="Leucine-rich repeat receptor-like serine/threonine-protein kinase BAM1"/>
    <property type="match status" value="1"/>
</dbReference>
<evidence type="ECO:0000256" key="8">
    <source>
        <dbReference type="ARBA" id="ARBA00022614"/>
    </source>
</evidence>
<gene>
    <name evidence="25" type="ORF">SHERM_07194</name>
</gene>
<dbReference type="PRINTS" id="PR00019">
    <property type="entry name" value="LEURICHRPT"/>
</dbReference>
<dbReference type="Pfam" id="PF08263">
    <property type="entry name" value="LRRNT_2"/>
    <property type="match status" value="1"/>
</dbReference>
<dbReference type="GO" id="GO:0033612">
    <property type="term" value="F:receptor serine/threonine kinase binding"/>
    <property type="evidence" value="ECO:0007669"/>
    <property type="project" value="TreeGrafter"/>
</dbReference>
<protein>
    <recommendedName>
        <fullName evidence="4">non-specific serine/threonine protein kinase</fullName>
        <ecNumber evidence="4">2.7.11.1</ecNumber>
    </recommendedName>
</protein>
<evidence type="ECO:0000313" key="26">
    <source>
        <dbReference type="Proteomes" id="UP001153555"/>
    </source>
</evidence>
<evidence type="ECO:0000256" key="20">
    <source>
        <dbReference type="ARBA" id="ARBA00048659"/>
    </source>
</evidence>
<evidence type="ECO:0000256" key="23">
    <source>
        <dbReference type="SAM" id="SignalP"/>
    </source>
</evidence>
<feature type="signal peptide" evidence="23">
    <location>
        <begin position="1"/>
        <end position="22"/>
    </location>
</feature>
<comment type="catalytic activity">
    <reaction evidence="21">
        <text>L-seryl-[protein] + ATP = O-phospho-L-seryl-[protein] + ADP + H(+)</text>
        <dbReference type="Rhea" id="RHEA:17989"/>
        <dbReference type="Rhea" id="RHEA-COMP:9863"/>
        <dbReference type="Rhea" id="RHEA-COMP:11604"/>
        <dbReference type="ChEBI" id="CHEBI:15378"/>
        <dbReference type="ChEBI" id="CHEBI:29999"/>
        <dbReference type="ChEBI" id="CHEBI:30616"/>
        <dbReference type="ChEBI" id="CHEBI:83421"/>
        <dbReference type="ChEBI" id="CHEBI:456216"/>
        <dbReference type="EC" id="2.7.11.1"/>
    </reaction>
    <physiologicalReaction direction="left-to-right" evidence="21">
        <dbReference type="Rhea" id="RHEA:17990"/>
    </physiologicalReaction>
</comment>
<keyword evidence="5" id="KW-1003">Cell membrane</keyword>
<reference evidence="25" key="1">
    <citation type="submission" date="2019-12" db="EMBL/GenBank/DDBJ databases">
        <authorList>
            <person name="Scholes J."/>
        </authorList>
    </citation>
    <scope>NUCLEOTIDE SEQUENCE</scope>
</reference>
<evidence type="ECO:0000256" key="9">
    <source>
        <dbReference type="ARBA" id="ARBA00022679"/>
    </source>
</evidence>
<dbReference type="GO" id="GO:0030154">
    <property type="term" value="P:cell differentiation"/>
    <property type="evidence" value="ECO:0007669"/>
    <property type="project" value="UniProtKB-KW"/>
</dbReference>
<evidence type="ECO:0000256" key="22">
    <source>
        <dbReference type="SAM" id="Phobius"/>
    </source>
</evidence>
<evidence type="ECO:0000256" key="17">
    <source>
        <dbReference type="ARBA" id="ARBA00022989"/>
    </source>
</evidence>
<feature type="domain" description="Protein kinase" evidence="24">
    <location>
        <begin position="569"/>
        <end position="856"/>
    </location>
</feature>
<keyword evidence="12" id="KW-0677">Repeat</keyword>
<dbReference type="InterPro" id="IPR003591">
    <property type="entry name" value="Leu-rich_rpt_typical-subtyp"/>
</dbReference>
<name>A0A9N7NYG8_STRHE</name>
<dbReference type="FunFam" id="1.10.510.10:FF:000201">
    <property type="entry name" value="Leucine-rich repeat receptor-like serine/threonine-protein kinase"/>
    <property type="match status" value="1"/>
</dbReference>
<comment type="subcellular location">
    <subcellularLocation>
        <location evidence="1">Cell membrane</location>
        <topology evidence="1">Single-pass type I membrane protein</topology>
    </subcellularLocation>
</comment>
<comment type="catalytic activity">
    <reaction evidence="20">
        <text>L-threonyl-[protein] + ATP = O-phospho-L-threonyl-[protein] + ADP + H(+)</text>
        <dbReference type="Rhea" id="RHEA:46608"/>
        <dbReference type="Rhea" id="RHEA-COMP:11060"/>
        <dbReference type="Rhea" id="RHEA-COMP:11605"/>
        <dbReference type="ChEBI" id="CHEBI:15378"/>
        <dbReference type="ChEBI" id="CHEBI:30013"/>
        <dbReference type="ChEBI" id="CHEBI:30616"/>
        <dbReference type="ChEBI" id="CHEBI:61977"/>
        <dbReference type="ChEBI" id="CHEBI:456216"/>
        <dbReference type="EC" id="2.7.11.1"/>
    </reaction>
    <physiologicalReaction direction="left-to-right" evidence="20">
        <dbReference type="Rhea" id="RHEA:46609"/>
    </physiologicalReaction>
</comment>
<dbReference type="InterPro" id="IPR008271">
    <property type="entry name" value="Ser/Thr_kinase_AS"/>
</dbReference>
<evidence type="ECO:0000256" key="5">
    <source>
        <dbReference type="ARBA" id="ARBA00022475"/>
    </source>
</evidence>
<evidence type="ECO:0000256" key="18">
    <source>
        <dbReference type="ARBA" id="ARBA00023136"/>
    </source>
</evidence>
<evidence type="ECO:0000256" key="6">
    <source>
        <dbReference type="ARBA" id="ARBA00022527"/>
    </source>
</evidence>
<keyword evidence="13" id="KW-0547">Nucleotide-binding</keyword>
<feature type="chain" id="PRO_5040500958" description="non-specific serine/threonine protein kinase" evidence="23">
    <location>
        <begin position="23"/>
        <end position="856"/>
    </location>
</feature>
<dbReference type="InterPro" id="IPR032675">
    <property type="entry name" value="LRR_dom_sf"/>
</dbReference>
<dbReference type="Pfam" id="PF23598">
    <property type="entry name" value="LRR_14"/>
    <property type="match status" value="1"/>
</dbReference>
<keyword evidence="6" id="KW-0723">Serine/threonine-protein kinase</keyword>
<dbReference type="FunFam" id="3.80.10.10:FF:000896">
    <property type="entry name" value="Leucine-rich repeat receptor-like protein kinase"/>
    <property type="match status" value="1"/>
</dbReference>
<evidence type="ECO:0000256" key="1">
    <source>
        <dbReference type="ARBA" id="ARBA00004251"/>
    </source>
</evidence>
<dbReference type="Gene3D" id="1.10.510.10">
    <property type="entry name" value="Transferase(Phosphotransferase) domain 1"/>
    <property type="match status" value="1"/>
</dbReference>
<evidence type="ECO:0000256" key="21">
    <source>
        <dbReference type="ARBA" id="ARBA00048977"/>
    </source>
</evidence>
<evidence type="ECO:0000256" key="11">
    <source>
        <dbReference type="ARBA" id="ARBA00022729"/>
    </source>
</evidence>
<sequence length="856" mass="93034">MASSASPLLLIIFILCPSLLHAHSDLEALLTLKSYLVGPLGSGLDDWSDSTPHYPDHCSFSGVGCDADGRVTSLNIVDVPLSGSLSPEIGLLSNLVNLTLSGTSLTGPLPAEIRGLTSLKLVNISQNAFAGAIPGEVVSGLADLEVFDALNNNFSGGLPAEFARLRKLKFLSLAGNYFSGDIPEIYSEFQSLTHLGLHGNSLTGKIPSGLAKIPNLQELYLGYYNTYSGGIPPEFGSMARLQLLDLGMCNLSGEIPARLGNLKHLHSLFLQINNLTGQLPAELSGMTNLMSLDISVNGLTGEIPETFSNLKNLTLLNLFHNKFQGPVPSFFGELPNLEVLHIWSNNFTLSLPENLGTNKRLTMLDILSLDNNRFSGEIPAEIFGIKKLTKLNLSGNRLTGRIPPADDFVNGSLLSFVDLSRNNLIGGISGNIILQLQNLNVLNLSSNNLRGEIPEEIGLMKSLTVLDLSYNDFSGRVPATGLLGALDDRFFAGNTNLCLRHSSFCRSNTRNSRRASSPAVIVTVSVIVLLVILCGWTFFRRWHFEKSRKWKLTAFQKVDFTAVDVIGCLKEENIIGKGGAGIVYMGSMPNGADNIAIKRLARRANSCNNNNSNSNNDRGFMAEIQTLGSIRHRNIVRLLGYLCNNETNLLLYEYMPNGSLGEVLHGPKGAHLIWESRFKVAVEAAKGLCYLHHDCSPQIIHRDVKSNNILLDSDYEAHVADFGLAKFLGDGSVSSVAGSYGYIAPEYAYTLKIDQKSDVYSFGVVLLELITGRKPVGGFGEGVDIVRWVAKTKSELSTAHKDLTLVLAVIDPRLNGYSLDSVVGLFRIAMMCVADDSSRRPTMREVVYMLENPSPA</sequence>
<dbReference type="InterPro" id="IPR001611">
    <property type="entry name" value="Leu-rich_rpt"/>
</dbReference>
<dbReference type="InterPro" id="IPR000719">
    <property type="entry name" value="Prot_kinase_dom"/>
</dbReference>
<dbReference type="Pfam" id="PF00560">
    <property type="entry name" value="LRR_1"/>
    <property type="match status" value="2"/>
</dbReference>
<dbReference type="FunFam" id="3.80.10.10:FF:000275">
    <property type="entry name" value="Leucine-rich repeat receptor-like protein kinase"/>
    <property type="match status" value="1"/>
</dbReference>
<dbReference type="GO" id="GO:0004674">
    <property type="term" value="F:protein serine/threonine kinase activity"/>
    <property type="evidence" value="ECO:0007669"/>
    <property type="project" value="UniProtKB-KW"/>
</dbReference>
<comment type="caution">
    <text evidence="25">The sequence shown here is derived from an EMBL/GenBank/DDBJ whole genome shotgun (WGS) entry which is preliminary data.</text>
</comment>
<dbReference type="Gene3D" id="3.80.10.10">
    <property type="entry name" value="Ribonuclease Inhibitor"/>
    <property type="match status" value="3"/>
</dbReference>
<evidence type="ECO:0000313" key="25">
    <source>
        <dbReference type="EMBL" id="CAA0841161.1"/>
    </source>
</evidence>
<dbReference type="SMART" id="SM00220">
    <property type="entry name" value="S_TKc"/>
    <property type="match status" value="1"/>
</dbReference>
<keyword evidence="8" id="KW-0433">Leucine-rich repeat</keyword>
<evidence type="ECO:0000256" key="2">
    <source>
        <dbReference type="ARBA" id="ARBA00008684"/>
    </source>
</evidence>
<evidence type="ECO:0000256" key="19">
    <source>
        <dbReference type="ARBA" id="ARBA00023180"/>
    </source>
</evidence>
<dbReference type="InterPro" id="IPR050647">
    <property type="entry name" value="Plant_LRR-RLKs"/>
</dbReference>
<dbReference type="PANTHER" id="PTHR48056:SF44">
    <property type="entry name" value="RECEPTOR PROTEIN KINASE CLAVATA1"/>
    <property type="match status" value="1"/>
</dbReference>
<accession>A0A9N7NYG8</accession>
<dbReference type="EC" id="2.7.11.1" evidence="4"/>
<keyword evidence="11 23" id="KW-0732">Signal</keyword>
<comment type="similarity">
    <text evidence="2">Belongs to the protein kinase superfamily. Ser/Thr protein kinase family.</text>
</comment>
<comment type="similarity">
    <text evidence="3">Belongs to the RLP family.</text>
</comment>
<dbReference type="OrthoDB" id="676979at2759"/>
<dbReference type="GO" id="GO:0005886">
    <property type="term" value="C:plasma membrane"/>
    <property type="evidence" value="ECO:0007669"/>
    <property type="project" value="UniProtKB-SubCell"/>
</dbReference>
<evidence type="ECO:0000256" key="7">
    <source>
        <dbReference type="ARBA" id="ARBA00022604"/>
    </source>
</evidence>